<dbReference type="EMBL" id="SMLW01000423">
    <property type="protein sequence ID" value="MTI24508.1"/>
    <property type="molecule type" value="Genomic_DNA"/>
</dbReference>
<gene>
    <name evidence="4" type="ORF">E1163_06065</name>
</gene>
<feature type="compositionally biased region" description="Low complexity" evidence="1">
    <location>
        <begin position="361"/>
        <end position="373"/>
    </location>
</feature>
<keyword evidence="5" id="KW-1185">Reference proteome</keyword>
<keyword evidence="2" id="KW-0812">Transmembrane</keyword>
<feature type="signal peptide" evidence="3">
    <location>
        <begin position="1"/>
        <end position="19"/>
    </location>
</feature>
<keyword evidence="2" id="KW-1133">Transmembrane helix</keyword>
<feature type="transmembrane region" description="Helical" evidence="2">
    <location>
        <begin position="181"/>
        <end position="199"/>
    </location>
</feature>
<keyword evidence="2" id="KW-0472">Membrane</keyword>
<dbReference type="Proteomes" id="UP000798808">
    <property type="component" value="Unassembled WGS sequence"/>
</dbReference>
<feature type="region of interest" description="Disordered" evidence="1">
    <location>
        <begin position="353"/>
        <end position="380"/>
    </location>
</feature>
<protein>
    <submittedName>
        <fullName evidence="4">Uncharacterized protein</fullName>
    </submittedName>
</protein>
<accession>A0ABW9RKF6</accession>
<comment type="caution">
    <text evidence="4">The sequence shown here is derived from an EMBL/GenBank/DDBJ whole genome shotgun (WGS) entry which is preliminary data.</text>
</comment>
<evidence type="ECO:0000313" key="5">
    <source>
        <dbReference type="Proteomes" id="UP000798808"/>
    </source>
</evidence>
<keyword evidence="3" id="KW-0732">Signal</keyword>
<feature type="transmembrane region" description="Helical" evidence="2">
    <location>
        <begin position="225"/>
        <end position="242"/>
    </location>
</feature>
<feature type="chain" id="PRO_5047385844" evidence="3">
    <location>
        <begin position="20"/>
        <end position="380"/>
    </location>
</feature>
<evidence type="ECO:0000256" key="2">
    <source>
        <dbReference type="SAM" id="Phobius"/>
    </source>
</evidence>
<name>A0ABW9RKF6_9BACT</name>
<evidence type="ECO:0000256" key="3">
    <source>
        <dbReference type="SAM" id="SignalP"/>
    </source>
</evidence>
<sequence>MKNIFAAIYFLAFGLNVVAQPLENETDTSKLTLQEEVSFTDVYVIDVYKSRYGRVKSSKPHQQQNINAPDTLDFGDTLVVQLEHIDYLLNKDKVNLSDITLYINEFAMTSLIPIRCVNDKNEICYILNERLLNTPEKNYIKKLPGLFLKEVGIGIQIKNTDVLYKCSKKLFIGLTKFKDEFIISCIFSVILFFSMLLLCKKTALIRDKSTQPLKTRAYSLSRSQLAWWTFIILTSYLFIYLVTGETELLNFTAVTLLGISAGTTAIGTTIDSSEPTEERHQNDASEGWLMDVLSDDGGVSIHRLQNLIFNLIFGVIFIRSVVSDFSMPEFSDNQLILLGLSAGTYSFVKTRENKNKVPQADTNTNSNTDTSTTEPDSDKS</sequence>
<evidence type="ECO:0000313" key="4">
    <source>
        <dbReference type="EMBL" id="MTI24508.1"/>
    </source>
</evidence>
<evidence type="ECO:0000256" key="1">
    <source>
        <dbReference type="SAM" id="MobiDB-lite"/>
    </source>
</evidence>
<dbReference type="RefSeq" id="WP_155170551.1">
    <property type="nucleotide sequence ID" value="NZ_BAAAFL010000012.1"/>
</dbReference>
<organism evidence="4 5">
    <name type="scientific">Fulvivirga kasyanovii</name>
    <dbReference type="NCBI Taxonomy" id="396812"/>
    <lineage>
        <taxon>Bacteria</taxon>
        <taxon>Pseudomonadati</taxon>
        <taxon>Bacteroidota</taxon>
        <taxon>Cytophagia</taxon>
        <taxon>Cytophagales</taxon>
        <taxon>Fulvivirgaceae</taxon>
        <taxon>Fulvivirga</taxon>
    </lineage>
</organism>
<proteinExistence type="predicted"/>
<reference evidence="4 5" key="1">
    <citation type="submission" date="2019-02" db="EMBL/GenBank/DDBJ databases">
        <authorList>
            <person name="Goldberg S.R."/>
            <person name="Haltli B.A."/>
            <person name="Correa H."/>
            <person name="Russell K.G."/>
        </authorList>
    </citation>
    <scope>NUCLEOTIDE SEQUENCE [LARGE SCALE GENOMIC DNA]</scope>
    <source>
        <strain evidence="4 5">JCM 16186</strain>
    </source>
</reference>